<evidence type="ECO:0000259" key="7">
    <source>
        <dbReference type="Pfam" id="PF08281"/>
    </source>
</evidence>
<reference evidence="8 9" key="1">
    <citation type="submission" date="2017-08" db="EMBL/GenBank/DDBJ databases">
        <title>Substantial Increase in Enzyme Production by Combined Drug-Resistance Mutations in Paenibacillus agaridevorans.</title>
        <authorList>
            <person name="Tanaka Y."/>
            <person name="Funane K."/>
            <person name="Hosaka T."/>
            <person name="Shiwa Y."/>
            <person name="Fujita N."/>
            <person name="Miyazaki T."/>
            <person name="Yoshikawa H."/>
            <person name="Murakami K."/>
            <person name="Kasahara K."/>
            <person name="Inaoka T."/>
            <person name="Hiraga Y."/>
            <person name="Ochi K."/>
        </authorList>
    </citation>
    <scope>NUCLEOTIDE SEQUENCE [LARGE SCALE GENOMIC DNA]</scope>
    <source>
        <strain evidence="8 9">T-3040</strain>
    </source>
</reference>
<dbReference type="EMBL" id="BDQX01000196">
    <property type="protein sequence ID" value="GBG09142.1"/>
    <property type="molecule type" value="Genomic_DNA"/>
</dbReference>
<dbReference type="InterPro" id="IPR013249">
    <property type="entry name" value="RNA_pol_sigma70_r4_t2"/>
</dbReference>
<dbReference type="Gene3D" id="1.10.1740.10">
    <property type="match status" value="1"/>
</dbReference>
<evidence type="ECO:0000313" key="8">
    <source>
        <dbReference type="EMBL" id="GBG09142.1"/>
    </source>
</evidence>
<evidence type="ECO:0000256" key="3">
    <source>
        <dbReference type="ARBA" id="ARBA00023082"/>
    </source>
</evidence>
<dbReference type="InterPro" id="IPR007627">
    <property type="entry name" value="RNA_pol_sigma70_r2"/>
</dbReference>
<name>A0A2R5ER37_9BACL</name>
<dbReference type="Pfam" id="PF04542">
    <property type="entry name" value="Sigma70_r2"/>
    <property type="match status" value="1"/>
</dbReference>
<dbReference type="InterPro" id="IPR014284">
    <property type="entry name" value="RNA_pol_sigma-70_dom"/>
</dbReference>
<dbReference type="Pfam" id="PF08281">
    <property type="entry name" value="Sigma70_r4_2"/>
    <property type="match status" value="1"/>
</dbReference>
<keyword evidence="9" id="KW-1185">Reference proteome</keyword>
<proteinExistence type="inferred from homology"/>
<keyword evidence="2" id="KW-0805">Transcription regulation</keyword>
<dbReference type="InterPro" id="IPR013324">
    <property type="entry name" value="RNA_pol_sigma_r3/r4-like"/>
</dbReference>
<comment type="caution">
    <text evidence="8">The sequence shown here is derived from an EMBL/GenBank/DDBJ whole genome shotgun (WGS) entry which is preliminary data.</text>
</comment>
<dbReference type="PANTHER" id="PTHR43133:SF8">
    <property type="entry name" value="RNA POLYMERASE SIGMA FACTOR HI_1459-RELATED"/>
    <property type="match status" value="1"/>
</dbReference>
<dbReference type="GO" id="GO:0006352">
    <property type="term" value="P:DNA-templated transcription initiation"/>
    <property type="evidence" value="ECO:0007669"/>
    <property type="project" value="InterPro"/>
</dbReference>
<keyword evidence="4" id="KW-0238">DNA-binding</keyword>
<dbReference type="PANTHER" id="PTHR43133">
    <property type="entry name" value="RNA POLYMERASE ECF-TYPE SIGMA FACTO"/>
    <property type="match status" value="1"/>
</dbReference>
<evidence type="ECO:0000256" key="1">
    <source>
        <dbReference type="ARBA" id="ARBA00010641"/>
    </source>
</evidence>
<dbReference type="AlphaFoldDB" id="A0A2R5ER37"/>
<dbReference type="GO" id="GO:0016987">
    <property type="term" value="F:sigma factor activity"/>
    <property type="evidence" value="ECO:0007669"/>
    <property type="project" value="UniProtKB-KW"/>
</dbReference>
<keyword evidence="3" id="KW-0731">Sigma factor</keyword>
<dbReference type="SUPFAM" id="SSF88659">
    <property type="entry name" value="Sigma3 and sigma4 domains of RNA polymerase sigma factors"/>
    <property type="match status" value="1"/>
</dbReference>
<feature type="domain" description="RNA polymerase sigma factor 70 region 4 type 2" evidence="7">
    <location>
        <begin position="118"/>
        <end position="163"/>
    </location>
</feature>
<feature type="domain" description="RNA polymerase sigma-70 region 2" evidence="6">
    <location>
        <begin position="22"/>
        <end position="85"/>
    </location>
</feature>
<evidence type="ECO:0000256" key="5">
    <source>
        <dbReference type="ARBA" id="ARBA00023163"/>
    </source>
</evidence>
<evidence type="ECO:0008006" key="10">
    <source>
        <dbReference type="Google" id="ProtNLM"/>
    </source>
</evidence>
<evidence type="ECO:0000313" key="9">
    <source>
        <dbReference type="Proteomes" id="UP000245202"/>
    </source>
</evidence>
<dbReference type="InterPro" id="IPR039425">
    <property type="entry name" value="RNA_pol_sigma-70-like"/>
</dbReference>
<dbReference type="Proteomes" id="UP000245202">
    <property type="component" value="Unassembled WGS sequence"/>
</dbReference>
<sequence>MISKDGIADRGIERRDASMELEALQASLYRYCISLTGSIPDAEDLAQQTWLKAIQSRKIEGHVNPEAFLIRVAKNGWVDECRRRRMLRERIGKLQEAGGQPPQEDTEEADRAIAAIYRLMSPIQRTVFMLRDTLGYSIAETAELLDTSEGAVKAALHRARRALEDVRTSLLQDSEYDKGHVMRTEDLESEAMVRQVREAYVFGRTDELIRLLYVPQTSAGRLEVIGWSVQSPSYGATSMGPQASYSMLMSA</sequence>
<dbReference type="RefSeq" id="WP_108993940.1">
    <property type="nucleotide sequence ID" value="NZ_BDQX01000196.1"/>
</dbReference>
<dbReference type="InterPro" id="IPR036388">
    <property type="entry name" value="WH-like_DNA-bd_sf"/>
</dbReference>
<dbReference type="GO" id="GO:0003677">
    <property type="term" value="F:DNA binding"/>
    <property type="evidence" value="ECO:0007669"/>
    <property type="project" value="UniProtKB-KW"/>
</dbReference>
<protein>
    <recommendedName>
        <fullName evidence="10">RNA polymerase sigma factor</fullName>
    </recommendedName>
</protein>
<keyword evidence="5" id="KW-0804">Transcription</keyword>
<dbReference type="InterPro" id="IPR013325">
    <property type="entry name" value="RNA_pol_sigma_r2"/>
</dbReference>
<accession>A0A2R5ER37</accession>
<dbReference type="NCBIfam" id="TIGR02937">
    <property type="entry name" value="sigma70-ECF"/>
    <property type="match status" value="1"/>
</dbReference>
<gene>
    <name evidence="8" type="ORF">PAT3040_03775</name>
</gene>
<dbReference type="Gene3D" id="1.10.10.10">
    <property type="entry name" value="Winged helix-like DNA-binding domain superfamily/Winged helix DNA-binding domain"/>
    <property type="match status" value="1"/>
</dbReference>
<dbReference type="SUPFAM" id="SSF88946">
    <property type="entry name" value="Sigma2 domain of RNA polymerase sigma factors"/>
    <property type="match status" value="1"/>
</dbReference>
<evidence type="ECO:0000259" key="6">
    <source>
        <dbReference type="Pfam" id="PF04542"/>
    </source>
</evidence>
<evidence type="ECO:0000256" key="2">
    <source>
        <dbReference type="ARBA" id="ARBA00023015"/>
    </source>
</evidence>
<evidence type="ECO:0000256" key="4">
    <source>
        <dbReference type="ARBA" id="ARBA00023125"/>
    </source>
</evidence>
<dbReference type="CDD" id="cd06171">
    <property type="entry name" value="Sigma70_r4"/>
    <property type="match status" value="1"/>
</dbReference>
<comment type="similarity">
    <text evidence="1">Belongs to the sigma-70 factor family. ECF subfamily.</text>
</comment>
<organism evidence="8 9">
    <name type="scientific">Paenibacillus agaridevorans</name>
    <dbReference type="NCBI Taxonomy" id="171404"/>
    <lineage>
        <taxon>Bacteria</taxon>
        <taxon>Bacillati</taxon>
        <taxon>Bacillota</taxon>
        <taxon>Bacilli</taxon>
        <taxon>Bacillales</taxon>
        <taxon>Paenibacillaceae</taxon>
        <taxon>Paenibacillus</taxon>
    </lineage>
</organism>